<dbReference type="EMBL" id="BK010471">
    <property type="protein sequence ID" value="DAB41545.1"/>
    <property type="molecule type" value="Genomic_DNA"/>
</dbReference>
<sequence>MIIKGYEEKLDDRDIRYINYVIDKSTMADAIESYIKDLDCTIIYPDGSRPRQTINYGYRITFSSIEYILDKLYLVLEHHPEKAQSYIDYRNSIIKRIIDIHEKNLDFERRNPVRYYSKEPRKRTRSSNRVNQSKDVFTGQPINVSTGIAKAIKPKKETIAQRKAKLLGGKAVSFAFNGLKISEHNE</sequence>
<dbReference type="Proteomes" id="UP001097704">
    <property type="component" value="Segment"/>
</dbReference>
<evidence type="ECO:0000313" key="3">
    <source>
        <dbReference type="Proteomes" id="UP001097704"/>
    </source>
</evidence>
<accession>A0A348JCQ0</accession>
<gene>
    <name evidence="2" type="primary">KP06_gp23</name>
</gene>
<dbReference type="KEGG" id="vg:75576094"/>
<name>A0A348JCQ0_9CAUD</name>
<dbReference type="RefSeq" id="YP_010509429.1">
    <property type="nucleotide sequence ID" value="NC_067194.1"/>
</dbReference>
<dbReference type="GeneID" id="75576094"/>
<keyword evidence="3" id="KW-1185">Reference proteome</keyword>
<reference evidence="2 3" key="1">
    <citation type="journal article" date="2014" name="Nat. Commun.">
        <title>A highly abundant bacteriophage discovered in the unknown sequences of human faecal metagenomes.</title>
        <authorList>
            <person name="Dutilh B.E."/>
            <person name="Cassman N."/>
            <person name="McNair K."/>
            <person name="Sanchez S.E."/>
            <person name="Silva G.G."/>
            <person name="Boling L."/>
            <person name="Barr J.J."/>
            <person name="Speth D.R."/>
            <person name="Seguritan V."/>
            <person name="Aziz R.K."/>
            <person name="Felts B."/>
            <person name="Dinsdale E.A."/>
            <person name="Mokili J.L."/>
            <person name="Edwards R.A."/>
        </authorList>
    </citation>
    <scope>NUCLEOTIDE SEQUENCE [LARGE SCALE GENOMIC DNA]</scope>
</reference>
<evidence type="ECO:0000256" key="1">
    <source>
        <dbReference type="SAM" id="MobiDB-lite"/>
    </source>
</evidence>
<feature type="compositionally biased region" description="Polar residues" evidence="1">
    <location>
        <begin position="127"/>
        <end position="136"/>
    </location>
</feature>
<evidence type="ECO:0000313" key="2">
    <source>
        <dbReference type="EMBL" id="DAB41545.1"/>
    </source>
</evidence>
<proteinExistence type="predicted"/>
<protein>
    <submittedName>
        <fullName evidence="2">Uncharacterized protein</fullName>
    </submittedName>
</protein>
<feature type="region of interest" description="Disordered" evidence="1">
    <location>
        <begin position="117"/>
        <end position="136"/>
    </location>
</feature>
<organism evidence="2 3">
    <name type="scientific">Carjivirus communis</name>
    <dbReference type="NCBI Taxonomy" id="2955582"/>
    <lineage>
        <taxon>Viruses</taxon>
        <taxon>Duplodnaviria</taxon>
        <taxon>Heunggongvirae</taxon>
        <taxon>Uroviricota</taxon>
        <taxon>Caudoviricetes</taxon>
        <taxon>Crassvirales</taxon>
        <taxon>Intestiviridae</taxon>
        <taxon>Crudevirinae</taxon>
        <taxon>Carjivirus</taxon>
    </lineage>
</organism>